<proteinExistence type="predicted"/>
<protein>
    <recommendedName>
        <fullName evidence="4">TPR-like protein</fullName>
    </recommendedName>
</protein>
<evidence type="ECO:0000313" key="2">
    <source>
        <dbReference type="EMBL" id="KAF2234618.1"/>
    </source>
</evidence>
<dbReference type="PANTHER" id="PTHR10039">
    <property type="entry name" value="AMELOGENIN"/>
    <property type="match status" value="1"/>
</dbReference>
<evidence type="ECO:0008006" key="4">
    <source>
        <dbReference type="Google" id="ProtNLM"/>
    </source>
</evidence>
<dbReference type="InterPro" id="IPR011990">
    <property type="entry name" value="TPR-like_helical_dom_sf"/>
</dbReference>
<accession>A0A6A6H9U7</accession>
<name>A0A6A6H9U7_VIRVR</name>
<feature type="region of interest" description="Disordered" evidence="1">
    <location>
        <begin position="943"/>
        <end position="1010"/>
    </location>
</feature>
<dbReference type="EMBL" id="ML991797">
    <property type="protein sequence ID" value="KAF2234618.1"/>
    <property type="molecule type" value="Genomic_DNA"/>
</dbReference>
<keyword evidence="3" id="KW-1185">Reference proteome</keyword>
<dbReference type="OrthoDB" id="1658288at2759"/>
<reference evidence="2" key="1">
    <citation type="journal article" date="2020" name="Stud. Mycol.">
        <title>101 Dothideomycetes genomes: a test case for predicting lifestyles and emergence of pathogens.</title>
        <authorList>
            <person name="Haridas S."/>
            <person name="Albert R."/>
            <person name="Binder M."/>
            <person name="Bloem J."/>
            <person name="Labutti K."/>
            <person name="Salamov A."/>
            <person name="Andreopoulos B."/>
            <person name="Baker S."/>
            <person name="Barry K."/>
            <person name="Bills G."/>
            <person name="Bluhm B."/>
            <person name="Cannon C."/>
            <person name="Castanera R."/>
            <person name="Culley D."/>
            <person name="Daum C."/>
            <person name="Ezra D."/>
            <person name="Gonzalez J."/>
            <person name="Henrissat B."/>
            <person name="Kuo A."/>
            <person name="Liang C."/>
            <person name="Lipzen A."/>
            <person name="Lutzoni F."/>
            <person name="Magnuson J."/>
            <person name="Mondo S."/>
            <person name="Nolan M."/>
            <person name="Ohm R."/>
            <person name="Pangilinan J."/>
            <person name="Park H.-J."/>
            <person name="Ramirez L."/>
            <person name="Alfaro M."/>
            <person name="Sun H."/>
            <person name="Tritt A."/>
            <person name="Yoshinaga Y."/>
            <person name="Zwiers L.-H."/>
            <person name="Turgeon B."/>
            <person name="Goodwin S."/>
            <person name="Spatafora J."/>
            <person name="Crous P."/>
            <person name="Grigoriev I."/>
        </authorList>
    </citation>
    <scope>NUCLEOTIDE SEQUENCE</scope>
    <source>
        <strain evidence="2">Tuck. ex Michener</strain>
    </source>
</reference>
<feature type="compositionally biased region" description="Basic and acidic residues" evidence="1">
    <location>
        <begin position="989"/>
        <end position="1010"/>
    </location>
</feature>
<feature type="compositionally biased region" description="Acidic residues" evidence="1">
    <location>
        <begin position="979"/>
        <end position="988"/>
    </location>
</feature>
<dbReference type="Gene3D" id="1.25.40.10">
    <property type="entry name" value="Tetratricopeptide repeat domain"/>
    <property type="match status" value="1"/>
</dbReference>
<evidence type="ECO:0000256" key="1">
    <source>
        <dbReference type="SAM" id="MobiDB-lite"/>
    </source>
</evidence>
<dbReference type="SUPFAM" id="SSF48452">
    <property type="entry name" value="TPR-like"/>
    <property type="match status" value="1"/>
</dbReference>
<gene>
    <name evidence="2" type="ORF">EV356DRAFT_501516</name>
</gene>
<dbReference type="Proteomes" id="UP000800092">
    <property type="component" value="Unassembled WGS sequence"/>
</dbReference>
<sequence>MSPELKLHVRETLQEKSMGMFLWIELVFKELRKCYSPASVRDCLMELPRDLDEEYFRLFKQVMHRLYGHQSKPSAQTKITRTLLAIIIGAVEPLSIDELRYAYAALCGTDSSWEDLISEDAIFDFLGDFVTCRDERIRFSHASVEEFLTRPLNEWPENQKEIGFFRLDHLECQQLVGSSCLDYLKVIDLGYPIADGSYGDLRHKPFLGYATRHGPLHWTHSLVANPSALPEFDAKLKAFIAMPQFISLVEYITMAMLNDFAFLDDCFHFLLLFEASDSDLLECTVARLHTETARRLAHFGPMDERTSSWKALEGLCVDLFLSRGIAGLTDGLLIDPAKAQLLLQTSVDLSRKPVPTAPTHEIATLASVEPNQPLSHVVRHRRQPVSNPKEAMESIMRSNMTAIMHVPSLSRALKIWTDPAEIRRKLVQAMAEKMPVPLHLLYADRSRTRGDEKMAQSLFESAVRRTEGKTTPYRAPALTGADAFCPYDWDSAVESEEQYRQAYDALLEFQDNPFAHIWMLQVVDARLTSLSYLGRAEERERIVTRSLRDPVASSTRHIRQWRNPLFEHFVYKRKWWIRQVNSRLEGIASTLKDEDVFKDAYRVLESLTERKKLLFGPHHWRVLHSEIDAGNMLLLNWKYLEAEQYFRDVLSSHDDKNLTKGEFLIAVTRFKLAKAVYFQGRHSDAIILFRDAKSHPSKKGCINWHQKCAIFISRCLRRIGEFEAARKELEMIPVEKVIDSLRNGTFLGLKDDELCWNALCNVHLHLDDHESVVAVRTRMHTLLDESLHLVGYKTRNALELVKSLKHMGAFSEAVKHLEELIDRFEGVAKSPNFDIERDRQVLVRARVVVLNALQGLEGSDEANRLRENISRCFLEDLNQYQQKGSVSAPMGTKTDLVVICEASEMAFGLAHEITRRFREYLSICYGKDESLDDEATEPVEIMKEDGDHPQDTDGCGDSNGHVDEDRDLDNNLIQGEVASFEEDLEDDGDRYSDFSVEKVTDEDSGTGHEEPIFETRMGKKFQSFWKLPGRDRD</sequence>
<organism evidence="2 3">
    <name type="scientific">Viridothelium virens</name>
    <name type="common">Speckled blister lichen</name>
    <name type="synonym">Trypethelium virens</name>
    <dbReference type="NCBI Taxonomy" id="1048519"/>
    <lineage>
        <taxon>Eukaryota</taxon>
        <taxon>Fungi</taxon>
        <taxon>Dikarya</taxon>
        <taxon>Ascomycota</taxon>
        <taxon>Pezizomycotina</taxon>
        <taxon>Dothideomycetes</taxon>
        <taxon>Dothideomycetes incertae sedis</taxon>
        <taxon>Trypetheliales</taxon>
        <taxon>Trypetheliaceae</taxon>
        <taxon>Viridothelium</taxon>
    </lineage>
</organism>
<evidence type="ECO:0000313" key="3">
    <source>
        <dbReference type="Proteomes" id="UP000800092"/>
    </source>
</evidence>
<dbReference type="AlphaFoldDB" id="A0A6A6H9U7"/>